<reference evidence="2 4" key="1">
    <citation type="journal article" date="2012" name="Nat. Biotechnol.">
        <title>Reference genome sequence of the model plant Setaria.</title>
        <authorList>
            <person name="Bennetzen J.L."/>
            <person name="Schmutz J."/>
            <person name="Wang H."/>
            <person name="Percifield R."/>
            <person name="Hawkins J."/>
            <person name="Pontaroli A.C."/>
            <person name="Estep M."/>
            <person name="Feng L."/>
            <person name="Vaughn J.N."/>
            <person name="Grimwood J."/>
            <person name="Jenkins J."/>
            <person name="Barry K."/>
            <person name="Lindquist E."/>
            <person name="Hellsten U."/>
            <person name="Deshpande S."/>
            <person name="Wang X."/>
            <person name="Wu X."/>
            <person name="Mitros T."/>
            <person name="Triplett J."/>
            <person name="Yang X."/>
            <person name="Ye C.Y."/>
            <person name="Mauro-Herrera M."/>
            <person name="Wang L."/>
            <person name="Li P."/>
            <person name="Sharma M."/>
            <person name="Sharma R."/>
            <person name="Ronald P.C."/>
            <person name="Panaud O."/>
            <person name="Kellogg E.A."/>
            <person name="Brutnell T.P."/>
            <person name="Doust A.N."/>
            <person name="Tuskan G.A."/>
            <person name="Rokhsar D."/>
            <person name="Devos K.M."/>
        </authorList>
    </citation>
    <scope>NUCLEOTIDE SEQUENCE [LARGE SCALE GENOMIC DNA]</scope>
    <source>
        <strain evidence="4">cv. Yugu1</strain>
        <strain evidence="2">Yugu1</strain>
    </source>
</reference>
<protein>
    <submittedName>
        <fullName evidence="2 3">Uncharacterized protein</fullName>
    </submittedName>
</protein>
<keyword evidence="4" id="KW-1185">Reference proteome</keyword>
<dbReference type="Proteomes" id="UP000004995">
    <property type="component" value="Unassembled WGS sequence"/>
</dbReference>
<dbReference type="HOGENOM" id="CLU_170054_0_0_1"/>
<evidence type="ECO:0000256" key="1">
    <source>
        <dbReference type="SAM" id="MobiDB-lite"/>
    </source>
</evidence>
<dbReference type="GeneID" id="101761874"/>
<dbReference type="KEGG" id="sita:101761874"/>
<evidence type="ECO:0000313" key="3">
    <source>
        <dbReference type="EnsemblPlants" id="KQL09145"/>
    </source>
</evidence>
<dbReference type="PANTHER" id="PTHR33641:SF14">
    <property type="entry name" value="OS06G0133400 PROTEIN"/>
    <property type="match status" value="1"/>
</dbReference>
<dbReference type="Gramene" id="KQL09145">
    <property type="protein sequence ID" value="KQL09145"/>
    <property type="gene ID" value="SETIT_007636mg"/>
</dbReference>
<accession>K3Y0C5</accession>
<dbReference type="PANTHER" id="PTHR33641">
    <property type="entry name" value="OS06G0133500 PROTEIN"/>
    <property type="match status" value="1"/>
</dbReference>
<evidence type="ECO:0000313" key="4">
    <source>
        <dbReference type="Proteomes" id="UP000004995"/>
    </source>
</evidence>
<feature type="compositionally biased region" description="Low complexity" evidence="1">
    <location>
        <begin position="29"/>
        <end position="47"/>
    </location>
</feature>
<feature type="region of interest" description="Disordered" evidence="1">
    <location>
        <begin position="29"/>
        <end position="75"/>
    </location>
</feature>
<sequence length="93" mass="10164">MDKILAFSILSSSPADISSTGFSTRLSWRSSSSAVTQKQQQQQQAEKPAPRQQEKKAAEQQAGSRPAAAAERKQARFAPEFDGINCFESIVSF</sequence>
<reference evidence="2" key="2">
    <citation type="submission" date="2015-07" db="EMBL/GenBank/DDBJ databases">
        <authorList>
            <person name="Noorani M."/>
        </authorList>
    </citation>
    <scope>NUCLEOTIDE SEQUENCE</scope>
    <source>
        <strain evidence="2">Yugu1</strain>
    </source>
</reference>
<dbReference type="AlphaFoldDB" id="K3Y0C5"/>
<gene>
    <name evidence="3" type="primary">LOC101761874</name>
    <name evidence="2" type="ORF">SETIT_4G022700v2</name>
</gene>
<dbReference type="EnsemblPlants" id="KQL09145">
    <property type="protein sequence ID" value="KQL09145"/>
    <property type="gene ID" value="SETIT_007636mg"/>
</dbReference>
<dbReference type="EMBL" id="CM003531">
    <property type="protein sequence ID" value="RCV20023.1"/>
    <property type="molecule type" value="Genomic_DNA"/>
</dbReference>
<organism evidence="2">
    <name type="scientific">Setaria italica</name>
    <name type="common">Foxtail millet</name>
    <name type="synonym">Panicum italicum</name>
    <dbReference type="NCBI Taxonomy" id="4555"/>
    <lineage>
        <taxon>Eukaryota</taxon>
        <taxon>Viridiplantae</taxon>
        <taxon>Streptophyta</taxon>
        <taxon>Embryophyta</taxon>
        <taxon>Tracheophyta</taxon>
        <taxon>Spermatophyta</taxon>
        <taxon>Magnoliopsida</taxon>
        <taxon>Liliopsida</taxon>
        <taxon>Poales</taxon>
        <taxon>Poaceae</taxon>
        <taxon>PACMAD clade</taxon>
        <taxon>Panicoideae</taxon>
        <taxon>Panicodae</taxon>
        <taxon>Paniceae</taxon>
        <taxon>Cenchrinae</taxon>
        <taxon>Setaria</taxon>
    </lineage>
</organism>
<evidence type="ECO:0000313" key="2">
    <source>
        <dbReference type="EMBL" id="RCV20023.1"/>
    </source>
</evidence>
<dbReference type="EMBL" id="AGNK02002186">
    <property type="status" value="NOT_ANNOTATED_CDS"/>
    <property type="molecule type" value="Genomic_DNA"/>
</dbReference>
<dbReference type="eggNOG" id="ENOG502SE4Y">
    <property type="taxonomic scope" value="Eukaryota"/>
</dbReference>
<name>K3Y0C5_SETIT</name>
<feature type="compositionally biased region" description="Basic and acidic residues" evidence="1">
    <location>
        <begin position="48"/>
        <end position="58"/>
    </location>
</feature>
<dbReference type="RefSeq" id="XP_004964443.1">
    <property type="nucleotide sequence ID" value="XM_004964386.4"/>
</dbReference>
<feature type="compositionally biased region" description="Low complexity" evidence="1">
    <location>
        <begin position="59"/>
        <end position="69"/>
    </location>
</feature>
<proteinExistence type="predicted"/>
<reference evidence="3" key="3">
    <citation type="submission" date="2018-08" db="UniProtKB">
        <authorList>
            <consortium name="EnsemblPlants"/>
        </authorList>
    </citation>
    <scope>IDENTIFICATION</scope>
    <source>
        <strain evidence="3">Yugu1</strain>
    </source>
</reference>